<evidence type="ECO:0000313" key="3">
    <source>
        <dbReference type="WBParaSite" id="PgB12X_g050_t02"/>
    </source>
</evidence>
<proteinExistence type="predicted"/>
<name>A0A914ZV51_PARUN</name>
<evidence type="ECO:0000313" key="1">
    <source>
        <dbReference type="Proteomes" id="UP000887569"/>
    </source>
</evidence>
<organism evidence="1 3">
    <name type="scientific">Parascaris univalens</name>
    <name type="common">Nematode worm</name>
    <dbReference type="NCBI Taxonomy" id="6257"/>
    <lineage>
        <taxon>Eukaryota</taxon>
        <taxon>Metazoa</taxon>
        <taxon>Ecdysozoa</taxon>
        <taxon>Nematoda</taxon>
        <taxon>Chromadorea</taxon>
        <taxon>Rhabditida</taxon>
        <taxon>Spirurina</taxon>
        <taxon>Ascaridomorpha</taxon>
        <taxon>Ascaridoidea</taxon>
        <taxon>Ascarididae</taxon>
        <taxon>Parascaris</taxon>
    </lineage>
</organism>
<accession>A0A914ZV51</accession>
<reference evidence="2 3" key="1">
    <citation type="submission" date="2022-11" db="UniProtKB">
        <authorList>
            <consortium name="WormBaseParasite"/>
        </authorList>
    </citation>
    <scope>IDENTIFICATION</scope>
</reference>
<protein>
    <submittedName>
        <fullName evidence="2 3">Ovule protein</fullName>
    </submittedName>
</protein>
<sequence length="74" mass="8493">MLIDGRSVMEIPSSLTRVQCTAVRASEAEHGLRVRVVCVQECSSTRAEIRYAHRWHWIEATDEVFRALQIANDH</sequence>
<dbReference type="WBParaSite" id="PgB12X_g050_t02">
    <property type="protein sequence ID" value="PgB12X_g050_t02"/>
    <property type="gene ID" value="PgB12X_g050"/>
</dbReference>
<dbReference type="WBParaSite" id="PgB12X_g050_t01">
    <property type="protein sequence ID" value="PgB12X_g050_t01"/>
    <property type="gene ID" value="PgB12X_g050"/>
</dbReference>
<keyword evidence="1" id="KW-1185">Reference proteome</keyword>
<dbReference type="Proteomes" id="UP000887569">
    <property type="component" value="Unplaced"/>
</dbReference>
<dbReference type="AlphaFoldDB" id="A0A914ZV51"/>
<evidence type="ECO:0000313" key="2">
    <source>
        <dbReference type="WBParaSite" id="PgB12X_g050_t01"/>
    </source>
</evidence>